<reference evidence="4" key="2">
    <citation type="submission" date="2025-08" db="UniProtKB">
        <authorList>
            <consortium name="RefSeq"/>
        </authorList>
    </citation>
    <scope>IDENTIFICATION</scope>
</reference>
<feature type="compositionally biased region" description="Basic and acidic residues" evidence="1">
    <location>
        <begin position="273"/>
        <end position="287"/>
    </location>
</feature>
<dbReference type="SUPFAM" id="SSF56112">
    <property type="entry name" value="Protein kinase-like (PK-like)"/>
    <property type="match status" value="1"/>
</dbReference>
<organism evidence="3 4">
    <name type="scientific">Prunus mume</name>
    <name type="common">Japanese apricot</name>
    <name type="synonym">Armeniaca mume</name>
    <dbReference type="NCBI Taxonomy" id="102107"/>
    <lineage>
        <taxon>Eukaryota</taxon>
        <taxon>Viridiplantae</taxon>
        <taxon>Streptophyta</taxon>
        <taxon>Embryophyta</taxon>
        <taxon>Tracheophyta</taxon>
        <taxon>Spermatophyta</taxon>
        <taxon>Magnoliopsida</taxon>
        <taxon>eudicotyledons</taxon>
        <taxon>Gunneridae</taxon>
        <taxon>Pentapetalae</taxon>
        <taxon>rosids</taxon>
        <taxon>fabids</taxon>
        <taxon>Rosales</taxon>
        <taxon>Rosaceae</taxon>
        <taxon>Amygdaloideae</taxon>
        <taxon>Amygdaleae</taxon>
        <taxon>Prunus</taxon>
    </lineage>
</organism>
<protein>
    <submittedName>
        <fullName evidence="4">LysM domain receptor-like kinase 3</fullName>
    </submittedName>
</protein>
<sequence>MCKSKMSADATQPISTPRRTPRTPKLAQPTASTASSFEPSTSNNLSGRYTSNSSYKLSSQSQASTSSSSTSLSTLIDSLPVPENPILYDYSELCAATNNFLSKRFNPTPSSSSSTPSWRCTLRGKDAVIFQRKFRVKLSTPELRQRLSTLCRSHHTSITKLLGACVSSDYAFLVYEFVSGASLAACLRNPNNPNYTVLSTWASRMQIATDLAQGLDYIHNSTGLNVNLVHNHIKSGSVLVTEPHFNARLCHFGAAQLCGETDSYTHLNPNPKSRSEIEAVEGPDPKLNRTSSRKNQFEGVRGYMSPEFQASGVATQKSDVYAFGVVLLELLSGQEPFKYKFDKTMGDFIRNSVVNSAQAAIRHGGLRTWVDRRLKDSFPVEVAEKLTRLALECVHVDPDQRPSMGRVSGKISKLYLESKFWSDNMRAPTGISVSLAPR</sequence>
<dbReference type="Gene3D" id="1.10.510.10">
    <property type="entry name" value="Transferase(Phosphotransferase) domain 1"/>
    <property type="match status" value="1"/>
</dbReference>
<reference evidence="3" key="1">
    <citation type="journal article" date="2012" name="Nat. Commun.">
        <title>The genome of Prunus mume.</title>
        <authorList>
            <person name="Zhang Q."/>
            <person name="Chen W."/>
            <person name="Sun L."/>
            <person name="Zhao F."/>
            <person name="Huang B."/>
            <person name="Yang W."/>
            <person name="Tao Y."/>
            <person name="Wang J."/>
            <person name="Yuan Z."/>
            <person name="Fan G."/>
            <person name="Xing Z."/>
            <person name="Han C."/>
            <person name="Pan H."/>
            <person name="Zhong X."/>
            <person name="Shi W."/>
            <person name="Liang X."/>
            <person name="Du D."/>
            <person name="Sun F."/>
            <person name="Xu Z."/>
            <person name="Hao R."/>
            <person name="Lv T."/>
            <person name="Lv Y."/>
            <person name="Zheng Z."/>
            <person name="Sun M."/>
            <person name="Luo L."/>
            <person name="Cai M."/>
            <person name="Gao Y."/>
            <person name="Wang J."/>
            <person name="Yin Y."/>
            <person name="Xu X."/>
            <person name="Cheng T."/>
            <person name="Wang J."/>
        </authorList>
    </citation>
    <scope>NUCLEOTIDE SEQUENCE [LARGE SCALE GENOMIC DNA]</scope>
</reference>
<dbReference type="RefSeq" id="XP_008226071.1">
    <property type="nucleotide sequence ID" value="XM_008227849.2"/>
</dbReference>
<feature type="region of interest" description="Disordered" evidence="1">
    <location>
        <begin position="1"/>
        <end position="53"/>
    </location>
</feature>
<feature type="region of interest" description="Disordered" evidence="1">
    <location>
        <begin position="266"/>
        <end position="292"/>
    </location>
</feature>
<dbReference type="Proteomes" id="UP000694861">
    <property type="component" value="Linkage group LG1"/>
</dbReference>
<dbReference type="Pfam" id="PF00069">
    <property type="entry name" value="Pkinase"/>
    <property type="match status" value="1"/>
</dbReference>
<evidence type="ECO:0000259" key="2">
    <source>
        <dbReference type="PROSITE" id="PS50011"/>
    </source>
</evidence>
<dbReference type="InterPro" id="IPR000719">
    <property type="entry name" value="Prot_kinase_dom"/>
</dbReference>
<keyword evidence="3" id="KW-1185">Reference proteome</keyword>
<evidence type="ECO:0000313" key="4">
    <source>
        <dbReference type="RefSeq" id="XP_008226071.1"/>
    </source>
</evidence>
<evidence type="ECO:0000256" key="1">
    <source>
        <dbReference type="SAM" id="MobiDB-lite"/>
    </source>
</evidence>
<feature type="domain" description="Protein kinase" evidence="2">
    <location>
        <begin position="103"/>
        <end position="416"/>
    </location>
</feature>
<dbReference type="PANTHER" id="PTHR46863:SF1">
    <property type="entry name" value="PROTEIN KINASE SUPERFAMILY PROTEIN"/>
    <property type="match status" value="1"/>
</dbReference>
<evidence type="ECO:0000313" key="3">
    <source>
        <dbReference type="Proteomes" id="UP000694861"/>
    </source>
</evidence>
<dbReference type="PANTHER" id="PTHR46863">
    <property type="entry name" value="OS09G0572100 PROTEIN"/>
    <property type="match status" value="1"/>
</dbReference>
<proteinExistence type="predicted"/>
<accession>A0ABM0NKC1</accession>
<dbReference type="GeneID" id="103325669"/>
<dbReference type="InterPro" id="IPR011009">
    <property type="entry name" value="Kinase-like_dom_sf"/>
</dbReference>
<name>A0ABM0NKC1_PRUMU</name>
<dbReference type="PROSITE" id="PS50011">
    <property type="entry name" value="PROTEIN_KINASE_DOM"/>
    <property type="match status" value="1"/>
</dbReference>
<gene>
    <name evidence="4" type="primary">LOC103325669</name>
</gene>
<feature type="compositionally biased region" description="Polar residues" evidence="1">
    <location>
        <begin position="29"/>
        <end position="49"/>
    </location>
</feature>
<dbReference type="Gene3D" id="3.30.200.20">
    <property type="entry name" value="Phosphorylase Kinase, domain 1"/>
    <property type="match status" value="1"/>
</dbReference>